<organism evidence="2 3">
    <name type="scientific">Onchocerca ochengi</name>
    <name type="common">Filarial nematode worm</name>
    <dbReference type="NCBI Taxonomy" id="42157"/>
    <lineage>
        <taxon>Eukaryota</taxon>
        <taxon>Metazoa</taxon>
        <taxon>Ecdysozoa</taxon>
        <taxon>Nematoda</taxon>
        <taxon>Chromadorea</taxon>
        <taxon>Rhabditida</taxon>
        <taxon>Spirurina</taxon>
        <taxon>Spiruromorpha</taxon>
        <taxon>Filarioidea</taxon>
        <taxon>Onchocercidae</taxon>
        <taxon>Onchocerca</taxon>
    </lineage>
</organism>
<feature type="non-terminal residue" evidence="2">
    <location>
        <position position="133"/>
    </location>
</feature>
<keyword evidence="3" id="KW-1185">Reference proteome</keyword>
<feature type="region of interest" description="Disordered" evidence="1">
    <location>
        <begin position="1"/>
        <end position="59"/>
    </location>
</feature>
<protein>
    <submittedName>
        <fullName evidence="2">Uncharacterized protein</fullName>
    </submittedName>
</protein>
<dbReference type="Proteomes" id="UP000271087">
    <property type="component" value="Unassembled WGS sequence"/>
</dbReference>
<dbReference type="AlphaFoldDB" id="A0A3P7KS14"/>
<accession>A0A3P7KS14</accession>
<evidence type="ECO:0000313" key="3">
    <source>
        <dbReference type="Proteomes" id="UP000271087"/>
    </source>
</evidence>
<evidence type="ECO:0000313" key="2">
    <source>
        <dbReference type="EMBL" id="VDN00208.1"/>
    </source>
</evidence>
<feature type="compositionally biased region" description="Basic and acidic residues" evidence="1">
    <location>
        <begin position="20"/>
        <end position="31"/>
    </location>
</feature>
<reference evidence="2 3" key="1">
    <citation type="submission" date="2018-08" db="EMBL/GenBank/DDBJ databases">
        <authorList>
            <person name="Laetsch R D."/>
            <person name="Stevens L."/>
            <person name="Kumar S."/>
            <person name="Blaxter L. M."/>
        </authorList>
    </citation>
    <scope>NUCLEOTIDE SEQUENCE [LARGE SCALE GENOMIC DNA]</scope>
</reference>
<feature type="compositionally biased region" description="Acidic residues" evidence="1">
    <location>
        <begin position="32"/>
        <end position="52"/>
    </location>
</feature>
<sequence>SLIQYFREISDEKNDDNEKDDLSPVDKKDESGNLDDEDSSIDTEKESEEIDTEMVQNVTDAEEDLKTPIVIKIDASKQQARMIINNWEAIQALHLNISKHVFERHQLVGLLLDGICADFVPSAVNEFNATEFE</sequence>
<feature type="non-terminal residue" evidence="2">
    <location>
        <position position="1"/>
    </location>
</feature>
<evidence type="ECO:0000256" key="1">
    <source>
        <dbReference type="SAM" id="MobiDB-lite"/>
    </source>
</evidence>
<name>A0A3P7KS14_ONCOC</name>
<gene>
    <name evidence="2" type="ORF">NOO_LOCUS12877</name>
</gene>
<proteinExistence type="predicted"/>
<dbReference type="EMBL" id="UYRW01012370">
    <property type="protein sequence ID" value="VDN00208.1"/>
    <property type="molecule type" value="Genomic_DNA"/>
</dbReference>
<dbReference type="OrthoDB" id="442503at2759"/>